<evidence type="ECO:0000256" key="1">
    <source>
        <dbReference type="SAM" id="MobiDB-lite"/>
    </source>
</evidence>
<dbReference type="Proteomes" id="UP000823388">
    <property type="component" value="Chromosome 7K"/>
</dbReference>
<reference evidence="2" key="1">
    <citation type="submission" date="2020-05" db="EMBL/GenBank/DDBJ databases">
        <title>WGS assembly of Panicum virgatum.</title>
        <authorList>
            <person name="Lovell J.T."/>
            <person name="Jenkins J."/>
            <person name="Shu S."/>
            <person name="Juenger T.E."/>
            <person name="Schmutz J."/>
        </authorList>
    </citation>
    <scope>NUCLEOTIDE SEQUENCE</scope>
    <source>
        <strain evidence="2">AP13</strain>
    </source>
</reference>
<keyword evidence="3" id="KW-1185">Reference proteome</keyword>
<organism evidence="2 3">
    <name type="scientific">Panicum virgatum</name>
    <name type="common">Blackwell switchgrass</name>
    <dbReference type="NCBI Taxonomy" id="38727"/>
    <lineage>
        <taxon>Eukaryota</taxon>
        <taxon>Viridiplantae</taxon>
        <taxon>Streptophyta</taxon>
        <taxon>Embryophyta</taxon>
        <taxon>Tracheophyta</taxon>
        <taxon>Spermatophyta</taxon>
        <taxon>Magnoliopsida</taxon>
        <taxon>Liliopsida</taxon>
        <taxon>Poales</taxon>
        <taxon>Poaceae</taxon>
        <taxon>PACMAD clade</taxon>
        <taxon>Panicoideae</taxon>
        <taxon>Panicodae</taxon>
        <taxon>Paniceae</taxon>
        <taxon>Panicinae</taxon>
        <taxon>Panicum</taxon>
        <taxon>Panicum sect. Hiantes</taxon>
    </lineage>
</organism>
<evidence type="ECO:0000313" key="3">
    <source>
        <dbReference type="Proteomes" id="UP000823388"/>
    </source>
</evidence>
<protein>
    <submittedName>
        <fullName evidence="2">Uncharacterized protein</fullName>
    </submittedName>
</protein>
<comment type="caution">
    <text evidence="2">The sequence shown here is derived from an EMBL/GenBank/DDBJ whole genome shotgun (WGS) entry which is preliminary data.</text>
</comment>
<feature type="region of interest" description="Disordered" evidence="1">
    <location>
        <begin position="1"/>
        <end position="20"/>
    </location>
</feature>
<name>A0A8T0QIF9_PANVG</name>
<accession>A0A8T0QIF9</accession>
<sequence length="335" mass="37129">MAGSHARDKSLSPTPSVGGEGRLRCSSIRLRLRRRRGELARRFVHLGVLLLLQRGDLCLLHLPRRVPAPGEEASAPGRGRGAASRLRVLRGRGLRVVVPGLRARVRPRLPEQLADTAEATEYSSAFEELTPPESEEDEEILSGPCRCAEYSLSPVISSPLTEDDSGDAAPSETFSRFLDLAKQFIPCVHPEACAVNNAPCFISRHLSLRHRFLEVAARRCRRQRGAGTGREREDDIGLPGGVGEVLRILDLIWSDWECRMTVIRFAVAASAAARLCPSRRREADRRSCETFAERNAGRRVLRRDNLGSSTLFLDGVLPVHPFPQNAGLLCKSHRW</sequence>
<dbReference type="AlphaFoldDB" id="A0A8T0QIF9"/>
<gene>
    <name evidence="2" type="ORF">PVAP13_7KG172355</name>
</gene>
<feature type="compositionally biased region" description="Basic and acidic residues" evidence="1">
    <location>
        <begin position="1"/>
        <end position="10"/>
    </location>
</feature>
<evidence type="ECO:0000313" key="2">
    <source>
        <dbReference type="EMBL" id="KAG2572362.1"/>
    </source>
</evidence>
<proteinExistence type="predicted"/>
<dbReference type="EMBL" id="CM029049">
    <property type="protein sequence ID" value="KAG2572362.1"/>
    <property type="molecule type" value="Genomic_DNA"/>
</dbReference>